<keyword evidence="8" id="KW-1185">Reference proteome</keyword>
<feature type="transmembrane region" description="Helical" evidence="6">
    <location>
        <begin position="190"/>
        <end position="210"/>
    </location>
</feature>
<feature type="non-terminal residue" evidence="7">
    <location>
        <position position="1"/>
    </location>
</feature>
<name>W4LEX5_ENTF1</name>
<evidence type="ECO:0000313" key="7">
    <source>
        <dbReference type="EMBL" id="ETW96469.1"/>
    </source>
</evidence>
<dbReference type="AlphaFoldDB" id="W4LEX5"/>
<gene>
    <name evidence="7" type="ORF">ETSY1_26540</name>
</gene>
<feature type="transmembrane region" description="Helical" evidence="6">
    <location>
        <begin position="6"/>
        <end position="23"/>
    </location>
</feature>
<organism evidence="7 8">
    <name type="scientific">Entotheonella factor</name>
    <dbReference type="NCBI Taxonomy" id="1429438"/>
    <lineage>
        <taxon>Bacteria</taxon>
        <taxon>Pseudomonadati</taxon>
        <taxon>Nitrospinota/Tectimicrobiota group</taxon>
        <taxon>Candidatus Tectimicrobiota</taxon>
        <taxon>Candidatus Entotheonellia</taxon>
        <taxon>Candidatus Entotheonellales</taxon>
        <taxon>Candidatus Entotheonellaceae</taxon>
        <taxon>Candidatus Entotheonella</taxon>
    </lineage>
</organism>
<evidence type="ECO:0008006" key="9">
    <source>
        <dbReference type="Google" id="ProtNLM"/>
    </source>
</evidence>
<dbReference type="InterPro" id="IPR036259">
    <property type="entry name" value="MFS_trans_sf"/>
</dbReference>
<dbReference type="Pfam" id="PF07690">
    <property type="entry name" value="MFS_1"/>
    <property type="match status" value="1"/>
</dbReference>
<reference evidence="7 8" key="1">
    <citation type="journal article" date="2014" name="Nature">
        <title>An environmental bacterial taxon with a large and distinct metabolic repertoire.</title>
        <authorList>
            <person name="Wilson M.C."/>
            <person name="Mori T."/>
            <person name="Ruckert C."/>
            <person name="Uria A.R."/>
            <person name="Helf M.J."/>
            <person name="Takada K."/>
            <person name="Gernert C."/>
            <person name="Steffens U.A."/>
            <person name="Heycke N."/>
            <person name="Schmitt S."/>
            <person name="Rinke C."/>
            <person name="Helfrich E.J."/>
            <person name="Brachmann A.O."/>
            <person name="Gurgui C."/>
            <person name="Wakimoto T."/>
            <person name="Kracht M."/>
            <person name="Crusemann M."/>
            <person name="Hentschel U."/>
            <person name="Abe I."/>
            <person name="Matsunaga S."/>
            <person name="Kalinowski J."/>
            <person name="Takeyama H."/>
            <person name="Piel J."/>
        </authorList>
    </citation>
    <scope>NUCLEOTIDE SEQUENCE [LARGE SCALE GENOMIC DNA]</scope>
    <source>
        <strain evidence="8">TSY1</strain>
    </source>
</reference>
<comment type="subcellular location">
    <subcellularLocation>
        <location evidence="1">Membrane</location>
        <topology evidence="1">Multi-pass membrane protein</topology>
    </subcellularLocation>
</comment>
<evidence type="ECO:0000256" key="1">
    <source>
        <dbReference type="ARBA" id="ARBA00004141"/>
    </source>
</evidence>
<protein>
    <recommendedName>
        <fullName evidence="9">Major facilitator superfamily (MFS) profile domain-containing protein</fullName>
    </recommendedName>
</protein>
<dbReference type="EMBL" id="AZHW01000784">
    <property type="protein sequence ID" value="ETW96469.1"/>
    <property type="molecule type" value="Genomic_DNA"/>
</dbReference>
<feature type="transmembrane region" description="Helical" evidence="6">
    <location>
        <begin position="139"/>
        <end position="160"/>
    </location>
</feature>
<keyword evidence="4 6" id="KW-1133">Transmembrane helix</keyword>
<proteinExistence type="predicted"/>
<keyword evidence="2" id="KW-0813">Transport</keyword>
<accession>W4LEX5</accession>
<feature type="transmembrane region" description="Helical" evidence="6">
    <location>
        <begin position="35"/>
        <end position="53"/>
    </location>
</feature>
<feature type="transmembrane region" description="Helical" evidence="6">
    <location>
        <begin position="231"/>
        <end position="252"/>
    </location>
</feature>
<dbReference type="PATRIC" id="fig|1429438.4.peg.5066"/>
<sequence>GNLSFYINLPLGAVALLSAWVIVRPSPREAQSPFDPFGFLALATFLVALLLALSDGQREGWTSTYTLTLFVAFTIGFVAFVVLELTRKHPLVDLRLFANPTFCVGVILGLSLGAISYGSTFLIPLFTENIMDYSVLRSGIAMLPGAMLVLFLMPVVGWLADRVEARLLISAGLLIYVLFSYLMSRLDPRVTFTMIAASTLLRGGGLSIMFPPWMARSLKSVSLEKSRMASGMLNVCIGVGASFGIAITATLLERYQIFRQTVYAEEQWLTSEGTQAAVMGFQNVAIKLGQAGAEAQVTAQVMLQRFLAREALIGAFSDCFIMLGLLALCTIIPALFLRERQAG</sequence>
<feature type="transmembrane region" description="Helical" evidence="6">
    <location>
        <begin position="167"/>
        <end position="184"/>
    </location>
</feature>
<dbReference type="HOGENOM" id="CLU_807756_0_0_7"/>
<comment type="caution">
    <text evidence="7">The sequence shown here is derived from an EMBL/GenBank/DDBJ whole genome shotgun (WGS) entry which is preliminary data.</text>
</comment>
<feature type="transmembrane region" description="Helical" evidence="6">
    <location>
        <begin position="65"/>
        <end position="85"/>
    </location>
</feature>
<evidence type="ECO:0000256" key="4">
    <source>
        <dbReference type="ARBA" id="ARBA00022989"/>
    </source>
</evidence>
<evidence type="ECO:0000256" key="6">
    <source>
        <dbReference type="SAM" id="Phobius"/>
    </source>
</evidence>
<dbReference type="GO" id="GO:0022857">
    <property type="term" value="F:transmembrane transporter activity"/>
    <property type="evidence" value="ECO:0007669"/>
    <property type="project" value="InterPro"/>
</dbReference>
<dbReference type="GO" id="GO:0016020">
    <property type="term" value="C:membrane"/>
    <property type="evidence" value="ECO:0007669"/>
    <property type="project" value="UniProtKB-SubCell"/>
</dbReference>
<evidence type="ECO:0000256" key="3">
    <source>
        <dbReference type="ARBA" id="ARBA00022692"/>
    </source>
</evidence>
<keyword evidence="5 6" id="KW-0472">Membrane</keyword>
<dbReference type="Gene3D" id="1.20.1250.20">
    <property type="entry name" value="MFS general substrate transporter like domains"/>
    <property type="match status" value="1"/>
</dbReference>
<dbReference type="PANTHER" id="PTHR42718:SF9">
    <property type="entry name" value="MAJOR FACILITATOR SUPERFAMILY MULTIDRUG TRANSPORTER MFSC"/>
    <property type="match status" value="1"/>
</dbReference>
<dbReference type="SUPFAM" id="SSF103473">
    <property type="entry name" value="MFS general substrate transporter"/>
    <property type="match status" value="1"/>
</dbReference>
<dbReference type="Proteomes" id="UP000019141">
    <property type="component" value="Unassembled WGS sequence"/>
</dbReference>
<evidence type="ECO:0000256" key="2">
    <source>
        <dbReference type="ARBA" id="ARBA00022448"/>
    </source>
</evidence>
<keyword evidence="3 6" id="KW-0812">Transmembrane</keyword>
<evidence type="ECO:0000313" key="8">
    <source>
        <dbReference type="Proteomes" id="UP000019141"/>
    </source>
</evidence>
<feature type="transmembrane region" description="Helical" evidence="6">
    <location>
        <begin position="97"/>
        <end position="119"/>
    </location>
</feature>
<dbReference type="InterPro" id="IPR011701">
    <property type="entry name" value="MFS"/>
</dbReference>
<dbReference type="PANTHER" id="PTHR42718">
    <property type="entry name" value="MAJOR FACILITATOR SUPERFAMILY MULTIDRUG TRANSPORTER MFSC"/>
    <property type="match status" value="1"/>
</dbReference>
<evidence type="ECO:0000256" key="5">
    <source>
        <dbReference type="ARBA" id="ARBA00023136"/>
    </source>
</evidence>
<feature type="transmembrane region" description="Helical" evidence="6">
    <location>
        <begin position="311"/>
        <end position="337"/>
    </location>
</feature>